<dbReference type="FunFam" id="1.20.1250.20:FF:000064">
    <property type="entry name" value="MFS allantoate transporter"/>
    <property type="match status" value="1"/>
</dbReference>
<dbReference type="PANTHER" id="PTHR43791">
    <property type="entry name" value="PERMEASE-RELATED"/>
    <property type="match status" value="1"/>
</dbReference>
<dbReference type="Pfam" id="PF07690">
    <property type="entry name" value="MFS_1"/>
    <property type="match status" value="1"/>
</dbReference>
<evidence type="ECO:0000313" key="8">
    <source>
        <dbReference type="Proteomes" id="UP000325579"/>
    </source>
</evidence>
<proteinExistence type="inferred from homology"/>
<dbReference type="EMBL" id="ML736743">
    <property type="protein sequence ID" value="KAE8408456.1"/>
    <property type="molecule type" value="Genomic_DNA"/>
</dbReference>
<dbReference type="InterPro" id="IPR011701">
    <property type="entry name" value="MFS"/>
</dbReference>
<keyword evidence="2" id="KW-0813">Transport</keyword>
<evidence type="ECO:0000256" key="3">
    <source>
        <dbReference type="ARBA" id="ARBA00022692"/>
    </source>
</evidence>
<dbReference type="GO" id="GO:0022857">
    <property type="term" value="F:transmembrane transporter activity"/>
    <property type="evidence" value="ECO:0007669"/>
    <property type="project" value="InterPro"/>
</dbReference>
<organism evidence="7 8">
    <name type="scientific">Aspergillus pseudonomiae</name>
    <dbReference type="NCBI Taxonomy" id="1506151"/>
    <lineage>
        <taxon>Eukaryota</taxon>
        <taxon>Fungi</taxon>
        <taxon>Dikarya</taxon>
        <taxon>Ascomycota</taxon>
        <taxon>Pezizomycotina</taxon>
        <taxon>Eurotiomycetes</taxon>
        <taxon>Eurotiomycetidae</taxon>
        <taxon>Eurotiales</taxon>
        <taxon>Aspergillaceae</taxon>
        <taxon>Aspergillus</taxon>
        <taxon>Aspergillus subgen. Circumdati</taxon>
    </lineage>
</organism>
<gene>
    <name evidence="7" type="ORF">BDV37DRAFT_268470</name>
</gene>
<dbReference type="InterPro" id="IPR020846">
    <property type="entry name" value="MFS_dom"/>
</dbReference>
<evidence type="ECO:0000313" key="7">
    <source>
        <dbReference type="EMBL" id="KAE8408456.1"/>
    </source>
</evidence>
<dbReference type="RefSeq" id="XP_031945775.1">
    <property type="nucleotide sequence ID" value="XM_032084193.1"/>
</dbReference>
<dbReference type="GO" id="GO:0016020">
    <property type="term" value="C:membrane"/>
    <property type="evidence" value="ECO:0007669"/>
    <property type="project" value="UniProtKB-SubCell"/>
</dbReference>
<evidence type="ECO:0000256" key="4">
    <source>
        <dbReference type="ARBA" id="ARBA00022989"/>
    </source>
</evidence>
<protein>
    <submittedName>
        <fullName evidence="7">Major facilitator superfamily domain-containing protein</fullName>
    </submittedName>
</protein>
<keyword evidence="3" id="KW-0812">Transmembrane</keyword>
<accession>A0A5N6IA59</accession>
<dbReference type="SUPFAM" id="SSF103473">
    <property type="entry name" value="MFS general substrate transporter"/>
    <property type="match status" value="1"/>
</dbReference>
<accession>A0A5N7DPW4</accession>
<sequence length="492" mass="54433">MDIPKAPCADIKDEERRVGEVVNITATCSPEEEKAVLRKIDMVILPFLCFVFFLQYLDKQSLSYAGVFGLMEDLNLTNAQYSWCSSIFYVGQLVSEYPFIYLMSRLPLTKFVGVTVIVWGGMCMCLAAPKTYSGFAAVRFLLGFSEGAVSPAFVTITSIWYRQKEHTTRTALWISMNGMAQVIGCLLMYGIGKNAALAIAPWRVLFLICGAMTMAAGVCFLLLMPSGPNDAWFLNAREKEVLRQRMAHDHEGGDKTSFSILQLKETLIDPKAWLVFWFGVLVTMQSPVLTFASLVIESLGYSKLDTMLYTAPSGAVQMALLWIGVALASILPRQRTLVALMLIIPPLVGTVFLLKLDLSAEWGMIAMSWLSSCITASMSILLSLSASNVKGNTKRAIVNTMFFIGYCAGCIGSPQLWTNRPRYTEGVITSIVTWCLLFVAVIIYRLLCMQDNKKREANACTDIDPSGGDRLENGLQAADVTDKTDLSFRYAL</sequence>
<keyword evidence="5" id="KW-0472">Membrane</keyword>
<evidence type="ECO:0000256" key="1">
    <source>
        <dbReference type="ARBA" id="ARBA00004141"/>
    </source>
</evidence>
<evidence type="ECO:0000256" key="2">
    <source>
        <dbReference type="ARBA" id="ARBA00022448"/>
    </source>
</evidence>
<name>A0A5N7DPW4_9EURO</name>
<reference evidence="7 8" key="1">
    <citation type="submission" date="2019-04" db="EMBL/GenBank/DDBJ databases">
        <authorList>
            <consortium name="DOE Joint Genome Institute"/>
            <person name="Mondo S."/>
            <person name="Kjaerbolling I."/>
            <person name="Vesth T."/>
            <person name="Frisvad J.C."/>
            <person name="Nybo J.L."/>
            <person name="Theobald S."/>
            <person name="Kildgaard S."/>
            <person name="Isbrandt T."/>
            <person name="Kuo A."/>
            <person name="Sato A."/>
            <person name="Lyhne E.K."/>
            <person name="Kogle M.E."/>
            <person name="Wiebenga A."/>
            <person name="Kun R.S."/>
            <person name="Lubbers R.J."/>
            <person name="Makela M.R."/>
            <person name="Barry K."/>
            <person name="Chovatia M."/>
            <person name="Clum A."/>
            <person name="Daum C."/>
            <person name="Haridas S."/>
            <person name="He G."/>
            <person name="LaButti K."/>
            <person name="Lipzen A."/>
            <person name="Riley R."/>
            <person name="Salamov A."/>
            <person name="Simmons B.A."/>
            <person name="Magnuson J.K."/>
            <person name="Henrissat B."/>
            <person name="Mortensen U.H."/>
            <person name="Larsen T.O."/>
            <person name="Devries R.P."/>
            <person name="Grigoriev I.V."/>
            <person name="Machida M."/>
            <person name="Baker S.E."/>
            <person name="Andersen M.R."/>
            <person name="Cantor M.N."/>
            <person name="Hua S.X."/>
        </authorList>
    </citation>
    <scope>NUCLEOTIDE SEQUENCE [LARGE SCALE GENOMIC DNA]</scope>
    <source>
        <strain evidence="7 8">CBS 119388</strain>
    </source>
</reference>
<dbReference type="InterPro" id="IPR036259">
    <property type="entry name" value="MFS_trans_sf"/>
</dbReference>
<comment type="subcellular location">
    <subcellularLocation>
        <location evidence="1">Membrane</location>
        <topology evidence="1">Multi-pass membrane protein</topology>
    </subcellularLocation>
</comment>
<evidence type="ECO:0000256" key="5">
    <source>
        <dbReference type="ARBA" id="ARBA00023136"/>
    </source>
</evidence>
<comment type="similarity">
    <text evidence="6">Belongs to the major facilitator superfamily. Allantoate permease family.</text>
</comment>
<dbReference type="PROSITE" id="PS50850">
    <property type="entry name" value="MFS"/>
    <property type="match status" value="1"/>
</dbReference>
<dbReference type="Proteomes" id="UP000325579">
    <property type="component" value="Unassembled WGS sequence"/>
</dbReference>
<dbReference type="PANTHER" id="PTHR43791:SF103">
    <property type="entry name" value="MAJOR FACILITATOR SUPERFAMILY (MFS) PROFILE DOMAIN-CONTAINING PROTEIN-RELATED"/>
    <property type="match status" value="1"/>
</dbReference>
<dbReference type="Gene3D" id="1.20.1250.20">
    <property type="entry name" value="MFS general substrate transporter like domains"/>
    <property type="match status" value="2"/>
</dbReference>
<dbReference type="AlphaFoldDB" id="A0A5N7DPW4"/>
<keyword evidence="8" id="KW-1185">Reference proteome</keyword>
<evidence type="ECO:0000256" key="6">
    <source>
        <dbReference type="ARBA" id="ARBA00037968"/>
    </source>
</evidence>
<dbReference type="OrthoDB" id="6730379at2759"/>
<dbReference type="GeneID" id="43668884"/>
<keyword evidence="4" id="KW-1133">Transmembrane helix</keyword>